<proteinExistence type="inferred from homology"/>
<feature type="transmembrane region" description="Helical" evidence="7">
    <location>
        <begin position="133"/>
        <end position="154"/>
    </location>
</feature>
<feature type="region of interest" description="Disordered" evidence="6">
    <location>
        <begin position="357"/>
        <end position="380"/>
    </location>
</feature>
<dbReference type="AlphaFoldDB" id="A0A9W8YS70"/>
<keyword evidence="4 7" id="KW-0472">Membrane</keyword>
<evidence type="ECO:0000256" key="3">
    <source>
        <dbReference type="ARBA" id="ARBA00022989"/>
    </source>
</evidence>
<feature type="transmembrane region" description="Helical" evidence="7">
    <location>
        <begin position="94"/>
        <end position="121"/>
    </location>
</feature>
<dbReference type="PANTHER" id="PTHR33048">
    <property type="entry name" value="PTH11-LIKE INTEGRAL MEMBRANE PROTEIN (AFU_ORTHOLOGUE AFUA_5G11245)"/>
    <property type="match status" value="1"/>
</dbReference>
<feature type="transmembrane region" description="Helical" evidence="7">
    <location>
        <begin position="54"/>
        <end position="74"/>
    </location>
</feature>
<dbReference type="InterPro" id="IPR049326">
    <property type="entry name" value="Rhodopsin_dom_fungi"/>
</dbReference>
<feature type="transmembrane region" description="Helical" evidence="7">
    <location>
        <begin position="182"/>
        <end position="201"/>
    </location>
</feature>
<reference evidence="9" key="1">
    <citation type="submission" date="2022-10" db="EMBL/GenBank/DDBJ databases">
        <title>Tapping the CABI collections for fungal endophytes: first genome assemblies for Collariella, Neodidymelliopsis, Ascochyta clinopodiicola, Didymella pomorum, Didymosphaeria variabile, Neocosmospora piperis and Neocucurbitaria cava.</title>
        <authorList>
            <person name="Hill R."/>
        </authorList>
    </citation>
    <scope>NUCLEOTIDE SEQUENCE</scope>
    <source>
        <strain evidence="9">IMI 355082</strain>
    </source>
</reference>
<keyword evidence="10" id="KW-1185">Reference proteome</keyword>
<dbReference type="EMBL" id="JAPEVB010000003">
    <property type="protein sequence ID" value="KAJ4390600.1"/>
    <property type="molecule type" value="Genomic_DNA"/>
</dbReference>
<name>A0A9W8YS70_9PEZI</name>
<evidence type="ECO:0000313" key="9">
    <source>
        <dbReference type="EMBL" id="KAJ4390600.1"/>
    </source>
</evidence>
<evidence type="ECO:0000256" key="5">
    <source>
        <dbReference type="ARBA" id="ARBA00038359"/>
    </source>
</evidence>
<feature type="transmembrane region" description="Helical" evidence="7">
    <location>
        <begin position="21"/>
        <end position="42"/>
    </location>
</feature>
<comment type="similarity">
    <text evidence="5">Belongs to the SAT4 family.</text>
</comment>
<dbReference type="Pfam" id="PF20684">
    <property type="entry name" value="Fung_rhodopsin"/>
    <property type="match status" value="1"/>
</dbReference>
<organism evidence="9 10">
    <name type="scientific">Gnomoniopsis smithogilvyi</name>
    <dbReference type="NCBI Taxonomy" id="1191159"/>
    <lineage>
        <taxon>Eukaryota</taxon>
        <taxon>Fungi</taxon>
        <taxon>Dikarya</taxon>
        <taxon>Ascomycota</taxon>
        <taxon>Pezizomycotina</taxon>
        <taxon>Sordariomycetes</taxon>
        <taxon>Sordariomycetidae</taxon>
        <taxon>Diaporthales</taxon>
        <taxon>Gnomoniaceae</taxon>
        <taxon>Gnomoniopsis</taxon>
    </lineage>
</organism>
<dbReference type="InterPro" id="IPR052337">
    <property type="entry name" value="SAT4-like"/>
</dbReference>
<protein>
    <recommendedName>
        <fullName evidence="8">Rhodopsin domain-containing protein</fullName>
    </recommendedName>
</protein>
<keyword evidence="2 7" id="KW-0812">Transmembrane</keyword>
<feature type="region of interest" description="Disordered" evidence="6">
    <location>
        <begin position="306"/>
        <end position="335"/>
    </location>
</feature>
<evidence type="ECO:0000313" key="10">
    <source>
        <dbReference type="Proteomes" id="UP001140453"/>
    </source>
</evidence>
<dbReference type="OrthoDB" id="5417887at2759"/>
<comment type="caution">
    <text evidence="9">The sequence shown here is derived from an EMBL/GenBank/DDBJ whole genome shotgun (WGS) entry which is preliminary data.</text>
</comment>
<dbReference type="PANTHER" id="PTHR33048:SF42">
    <property type="entry name" value="INTEGRAL MEMBRANE PROTEIN"/>
    <property type="match status" value="1"/>
</dbReference>
<sequence>MSSASLPSSTLTNDGDLGSEILVASWTLTCVSALFLFTRVFAKLWTHRGLWVDDYILILAWLAVLAPAIMSTVAVEEGFGKHIYNVSPEKVSPLLILINSIVTVLILASALSKTSFVLTILRLVTGWMRWSAWFVLVTTNIFFGVNILLVWLIFNPNPPASGPTQLPSPGFDYSGLSSIDHFPAYSAAMDFALVGMAWIVVSRLQMRKRREKFGVGLAMSMGIIAGATSIVKAVIFPTLSNGDVTFTSASLHIWSMVEPSITIIATSIPLLRVIFTHVRHLATQSGSAHYGSGNADYRRSIAASANRRRKGSGSISTVTVSNSGGSNRTPYVDSSKDSDEIVMLESLHEVPLVEMEPRQTPEVEDVEEGANPTGRSFYLV</sequence>
<evidence type="ECO:0000256" key="7">
    <source>
        <dbReference type="SAM" id="Phobius"/>
    </source>
</evidence>
<gene>
    <name evidence="9" type="ORF">N0V93_004196</name>
</gene>
<feature type="transmembrane region" description="Helical" evidence="7">
    <location>
        <begin position="213"/>
        <end position="236"/>
    </location>
</feature>
<evidence type="ECO:0000256" key="4">
    <source>
        <dbReference type="ARBA" id="ARBA00023136"/>
    </source>
</evidence>
<keyword evidence="3 7" id="KW-1133">Transmembrane helix</keyword>
<feature type="domain" description="Rhodopsin" evidence="8">
    <location>
        <begin position="39"/>
        <end position="276"/>
    </location>
</feature>
<evidence type="ECO:0000256" key="2">
    <source>
        <dbReference type="ARBA" id="ARBA00022692"/>
    </source>
</evidence>
<dbReference type="GO" id="GO:0016020">
    <property type="term" value="C:membrane"/>
    <property type="evidence" value="ECO:0007669"/>
    <property type="project" value="UniProtKB-SubCell"/>
</dbReference>
<feature type="transmembrane region" description="Helical" evidence="7">
    <location>
        <begin position="256"/>
        <end position="275"/>
    </location>
</feature>
<evidence type="ECO:0000259" key="8">
    <source>
        <dbReference type="Pfam" id="PF20684"/>
    </source>
</evidence>
<accession>A0A9W8YS70</accession>
<comment type="subcellular location">
    <subcellularLocation>
        <location evidence="1">Membrane</location>
        <topology evidence="1">Multi-pass membrane protein</topology>
    </subcellularLocation>
</comment>
<dbReference type="Proteomes" id="UP001140453">
    <property type="component" value="Unassembled WGS sequence"/>
</dbReference>
<feature type="compositionally biased region" description="Polar residues" evidence="6">
    <location>
        <begin position="313"/>
        <end position="329"/>
    </location>
</feature>
<evidence type="ECO:0000256" key="1">
    <source>
        <dbReference type="ARBA" id="ARBA00004141"/>
    </source>
</evidence>
<evidence type="ECO:0000256" key="6">
    <source>
        <dbReference type="SAM" id="MobiDB-lite"/>
    </source>
</evidence>